<dbReference type="Pfam" id="PF14384">
    <property type="entry name" value="BrnA_antitoxin"/>
    <property type="match status" value="1"/>
</dbReference>
<dbReference type="KEGG" id="cmar:IMCC12053_2846"/>
<dbReference type="PATRIC" id="fig|1397108.4.peg.2909"/>
<dbReference type="EMBL" id="CP012023">
    <property type="protein sequence ID" value="ALI56793.1"/>
    <property type="molecule type" value="Genomic_DNA"/>
</dbReference>
<dbReference type="InterPro" id="IPR025528">
    <property type="entry name" value="BrnA_antitoxin"/>
</dbReference>
<gene>
    <name evidence="1" type="ORF">IMCC12053_2846</name>
</gene>
<accession>A0A0P0AE53</accession>
<keyword evidence="2" id="KW-1185">Reference proteome</keyword>
<dbReference type="OrthoDB" id="361944at2"/>
<reference evidence="1 2" key="1">
    <citation type="submission" date="2015-05" db="EMBL/GenBank/DDBJ databases">
        <authorList>
            <person name="Wang D.B."/>
            <person name="Wang M."/>
        </authorList>
    </citation>
    <scope>NUCLEOTIDE SEQUENCE [LARGE SCALE GENOMIC DNA]</scope>
    <source>
        <strain evidence="1 2">IMCC 12053</strain>
    </source>
</reference>
<sequence>MARFGYTPPLSRFDPKLTKTKRIALERLQKHAARLGEMDPLDWDVAQIVPQAWSTLEQDIDLVEAKVKITLRLDESIAKFFRAQGEGYQARINHILGTYAQMQIFGVNLTARKYAAYNAALARGGTDDDAMEAWRLAK</sequence>
<evidence type="ECO:0000313" key="1">
    <source>
        <dbReference type="EMBL" id="ALI56793.1"/>
    </source>
</evidence>
<protein>
    <submittedName>
        <fullName evidence="1">Uncharacterized protein</fullName>
    </submittedName>
</protein>
<organism evidence="1 2">
    <name type="scientific">Celeribacter marinus</name>
    <dbReference type="NCBI Taxonomy" id="1397108"/>
    <lineage>
        <taxon>Bacteria</taxon>
        <taxon>Pseudomonadati</taxon>
        <taxon>Pseudomonadota</taxon>
        <taxon>Alphaproteobacteria</taxon>
        <taxon>Rhodobacterales</taxon>
        <taxon>Roseobacteraceae</taxon>
        <taxon>Celeribacter</taxon>
    </lineage>
</organism>
<dbReference type="AlphaFoldDB" id="A0A0P0AE53"/>
<dbReference type="Proteomes" id="UP000064920">
    <property type="component" value="Chromosome"/>
</dbReference>
<name>A0A0P0AE53_9RHOB</name>
<dbReference type="RefSeq" id="WP_062220051.1">
    <property type="nucleotide sequence ID" value="NZ_CBFHKW010000008.1"/>
</dbReference>
<proteinExistence type="predicted"/>
<evidence type="ECO:0000313" key="2">
    <source>
        <dbReference type="Proteomes" id="UP000064920"/>
    </source>
</evidence>